<dbReference type="AlphaFoldDB" id="A0A8J2R6B8"/>
<accession>A0A8J2R6B8</accession>
<dbReference type="EMBL" id="CAKASE010000083">
    <property type="protein sequence ID" value="CAG9585184.1"/>
    <property type="molecule type" value="Genomic_DNA"/>
</dbReference>
<proteinExistence type="predicted"/>
<protein>
    <submittedName>
        <fullName evidence="2">(African queen) hypothetical protein</fullName>
    </submittedName>
</protein>
<evidence type="ECO:0000313" key="2">
    <source>
        <dbReference type="EMBL" id="CAG9585184.1"/>
    </source>
</evidence>
<feature type="region of interest" description="Disordered" evidence="1">
    <location>
        <begin position="40"/>
        <end position="75"/>
    </location>
</feature>
<sequence>MITALSETIGVWEQGVLETLVVYTGFAVADRAAGVWRTDARCSARSPSPPAHPSPTLAQRPPDVAGSRGNLQNPFTDTHMIHTHLQAFTRLMMAQPQHRRGGDDPAPPRSTAYHNLAETSHFTFPPQGTVKTHHP</sequence>
<gene>
    <name evidence="2" type="ORF">DCHRY22_LOCUS15659</name>
</gene>
<keyword evidence="3" id="KW-1185">Reference proteome</keyword>
<reference evidence="2" key="1">
    <citation type="submission" date="2021-09" db="EMBL/GenBank/DDBJ databases">
        <authorList>
            <person name="Martin H S."/>
        </authorList>
    </citation>
    <scope>NUCLEOTIDE SEQUENCE</scope>
</reference>
<organism evidence="2 3">
    <name type="scientific">Danaus chrysippus</name>
    <name type="common">African queen</name>
    <dbReference type="NCBI Taxonomy" id="151541"/>
    <lineage>
        <taxon>Eukaryota</taxon>
        <taxon>Metazoa</taxon>
        <taxon>Ecdysozoa</taxon>
        <taxon>Arthropoda</taxon>
        <taxon>Hexapoda</taxon>
        <taxon>Insecta</taxon>
        <taxon>Pterygota</taxon>
        <taxon>Neoptera</taxon>
        <taxon>Endopterygota</taxon>
        <taxon>Lepidoptera</taxon>
        <taxon>Glossata</taxon>
        <taxon>Ditrysia</taxon>
        <taxon>Papilionoidea</taxon>
        <taxon>Nymphalidae</taxon>
        <taxon>Danainae</taxon>
        <taxon>Danaini</taxon>
        <taxon>Danaina</taxon>
        <taxon>Danaus</taxon>
        <taxon>Anosia</taxon>
    </lineage>
</organism>
<evidence type="ECO:0000256" key="1">
    <source>
        <dbReference type="SAM" id="MobiDB-lite"/>
    </source>
</evidence>
<dbReference type="Proteomes" id="UP000789524">
    <property type="component" value="Unassembled WGS sequence"/>
</dbReference>
<comment type="caution">
    <text evidence="2">The sequence shown here is derived from an EMBL/GenBank/DDBJ whole genome shotgun (WGS) entry which is preliminary data.</text>
</comment>
<name>A0A8J2R6B8_9NEOP</name>
<evidence type="ECO:0000313" key="3">
    <source>
        <dbReference type="Proteomes" id="UP000789524"/>
    </source>
</evidence>